<evidence type="ECO:0000313" key="1">
    <source>
        <dbReference type="EMBL" id="MFC3863040.1"/>
    </source>
</evidence>
<proteinExistence type="predicted"/>
<sequence length="90" mass="9956">SAYGLTGATSLAPLSAFWGSLHQFPPYTPELSPAEPLVGQVKRPVASRTFKSLDEVEEVLSQECQRLMANPSVVRSLTFFPWIRHVLNSI</sequence>
<dbReference type="EMBL" id="JBHRZF010000227">
    <property type="protein sequence ID" value="MFC3863040.1"/>
    <property type="molecule type" value="Genomic_DNA"/>
</dbReference>
<dbReference type="Gene3D" id="3.30.420.10">
    <property type="entry name" value="Ribonuclease H-like superfamily/Ribonuclease H"/>
    <property type="match status" value="1"/>
</dbReference>
<evidence type="ECO:0000313" key="2">
    <source>
        <dbReference type="Proteomes" id="UP001595748"/>
    </source>
</evidence>
<gene>
    <name evidence="1" type="ORF">ACFOPQ_19950</name>
</gene>
<accession>A0ABV8ACH0</accession>
<comment type="caution">
    <text evidence="1">The sequence shown here is derived from an EMBL/GenBank/DDBJ whole genome shotgun (WGS) entry which is preliminary data.</text>
</comment>
<dbReference type="Proteomes" id="UP001595748">
    <property type="component" value="Unassembled WGS sequence"/>
</dbReference>
<protein>
    <recommendedName>
        <fullName evidence="3">DDE superfamily endonuclease</fullName>
    </recommendedName>
</protein>
<reference evidence="2" key="1">
    <citation type="journal article" date="2019" name="Int. J. Syst. Evol. Microbiol.">
        <title>The Global Catalogue of Microorganisms (GCM) 10K type strain sequencing project: providing services to taxonomists for standard genome sequencing and annotation.</title>
        <authorList>
            <consortium name="The Broad Institute Genomics Platform"/>
            <consortium name="The Broad Institute Genome Sequencing Center for Infectious Disease"/>
            <person name="Wu L."/>
            <person name="Ma J."/>
        </authorList>
    </citation>
    <scope>NUCLEOTIDE SEQUENCE [LARGE SCALE GENOMIC DNA]</scope>
    <source>
        <strain evidence="2">CCTCC AB 2013263</strain>
    </source>
</reference>
<dbReference type="InterPro" id="IPR036397">
    <property type="entry name" value="RNaseH_sf"/>
</dbReference>
<evidence type="ECO:0008006" key="3">
    <source>
        <dbReference type="Google" id="ProtNLM"/>
    </source>
</evidence>
<feature type="non-terminal residue" evidence="1">
    <location>
        <position position="1"/>
    </location>
</feature>
<name>A0ABV8ACH0_9DEIO</name>
<organism evidence="1 2">
    <name type="scientific">Deinococcus antarcticus</name>
    <dbReference type="NCBI Taxonomy" id="1298767"/>
    <lineage>
        <taxon>Bacteria</taxon>
        <taxon>Thermotogati</taxon>
        <taxon>Deinococcota</taxon>
        <taxon>Deinococci</taxon>
        <taxon>Deinococcales</taxon>
        <taxon>Deinococcaceae</taxon>
        <taxon>Deinococcus</taxon>
    </lineage>
</organism>
<keyword evidence="2" id="KW-1185">Reference proteome</keyword>